<proteinExistence type="predicted"/>
<keyword evidence="1" id="KW-0472">Membrane</keyword>
<gene>
    <name evidence="2" type="ORF">JI747_018635</name>
</gene>
<keyword evidence="1" id="KW-1133">Transmembrane helix</keyword>
<accession>A0ABS8A5D9</accession>
<feature type="transmembrane region" description="Helical" evidence="1">
    <location>
        <begin position="50"/>
        <end position="70"/>
    </location>
</feature>
<comment type="caution">
    <text evidence="2">The sequence shown here is derived from an EMBL/GenBank/DDBJ whole genome shotgun (WGS) entry which is preliminary data.</text>
</comment>
<name>A0ABS8A5D9_9FLAO</name>
<keyword evidence="1" id="KW-0812">Transmembrane</keyword>
<feature type="transmembrane region" description="Helical" evidence="1">
    <location>
        <begin position="21"/>
        <end position="44"/>
    </location>
</feature>
<organism evidence="2 3">
    <name type="scientific">Chryseobacterium tagetis</name>
    <dbReference type="NCBI Taxonomy" id="2801334"/>
    <lineage>
        <taxon>Bacteria</taxon>
        <taxon>Pseudomonadati</taxon>
        <taxon>Bacteroidota</taxon>
        <taxon>Flavobacteriia</taxon>
        <taxon>Flavobacteriales</taxon>
        <taxon>Weeksellaceae</taxon>
        <taxon>Chryseobacterium group</taxon>
        <taxon>Chryseobacterium</taxon>
    </lineage>
</organism>
<dbReference type="EMBL" id="JAERSE020000005">
    <property type="protein sequence ID" value="MCA6069189.1"/>
    <property type="molecule type" value="Genomic_DNA"/>
</dbReference>
<dbReference type="RefSeq" id="WP_225690374.1">
    <property type="nucleotide sequence ID" value="NZ_JAERSE020000005.1"/>
</dbReference>
<evidence type="ECO:0000313" key="3">
    <source>
        <dbReference type="Proteomes" id="UP000618240"/>
    </source>
</evidence>
<sequence length="160" mass="18242">MKEQMMYWQNGNLIVTPNKCYASKAIGGMITGLCFGVLSGYLAFHFQDFWQLPFAIGIGLMGIAALYKFFSADIRVLIPRNDAALVISFGIYFKRNIGLKDEMVIVQNALNGRSYFAIANKSNPYGRSYQISPFLSHKKRRKVFEKEVLPVIEEQLKRND</sequence>
<evidence type="ECO:0000313" key="2">
    <source>
        <dbReference type="EMBL" id="MCA6069189.1"/>
    </source>
</evidence>
<reference evidence="2 3" key="1">
    <citation type="submission" date="2021-09" db="EMBL/GenBank/DDBJ databases">
        <title>Genome sequencing and assembly of Chryseobacterium sp. RG1.</title>
        <authorList>
            <person name="Chhetri G."/>
        </authorList>
    </citation>
    <scope>NUCLEOTIDE SEQUENCE [LARGE SCALE GENOMIC DNA]</scope>
    <source>
        <strain evidence="2 3">RG1</strain>
    </source>
</reference>
<keyword evidence="3" id="KW-1185">Reference proteome</keyword>
<protein>
    <submittedName>
        <fullName evidence="2">Uncharacterized protein</fullName>
    </submittedName>
</protein>
<dbReference type="Proteomes" id="UP000618240">
    <property type="component" value="Unassembled WGS sequence"/>
</dbReference>
<evidence type="ECO:0000256" key="1">
    <source>
        <dbReference type="SAM" id="Phobius"/>
    </source>
</evidence>